<dbReference type="OrthoDB" id="7916639at2"/>
<dbReference type="Proteomes" id="UP000318801">
    <property type="component" value="Unassembled WGS sequence"/>
</dbReference>
<sequence length="76" mass="8344">MTTEERITLESQLSEARLALHKLETGRSAVTLSYDGETVTYSGADRASLRAYIRGLETKLGIRSSSRPRGRGVIFG</sequence>
<comment type="caution">
    <text evidence="1">The sequence shown here is derived from an EMBL/GenBank/DDBJ whole genome shotgun (WGS) entry which is preliminary data.</text>
</comment>
<gene>
    <name evidence="1" type="ORF">FJU08_12775</name>
</gene>
<dbReference type="AlphaFoldDB" id="A0A506U9Q9"/>
<dbReference type="SUPFAM" id="SSF64210">
    <property type="entry name" value="Head-to-tail joining protein W, gpW"/>
    <property type="match status" value="1"/>
</dbReference>
<dbReference type="RefSeq" id="WP_141149408.1">
    <property type="nucleotide sequence ID" value="NZ_VHLG01000008.1"/>
</dbReference>
<evidence type="ECO:0000313" key="1">
    <source>
        <dbReference type="EMBL" id="TPW29685.1"/>
    </source>
</evidence>
<organism evidence="1 2">
    <name type="scientific">Martelella alba</name>
    <dbReference type="NCBI Taxonomy" id="2590451"/>
    <lineage>
        <taxon>Bacteria</taxon>
        <taxon>Pseudomonadati</taxon>
        <taxon>Pseudomonadota</taxon>
        <taxon>Alphaproteobacteria</taxon>
        <taxon>Hyphomicrobiales</taxon>
        <taxon>Aurantimonadaceae</taxon>
        <taxon>Martelella</taxon>
    </lineage>
</organism>
<protein>
    <submittedName>
        <fullName evidence="1">Phage tail protein</fullName>
    </submittedName>
</protein>
<evidence type="ECO:0000313" key="2">
    <source>
        <dbReference type="Proteomes" id="UP000318801"/>
    </source>
</evidence>
<dbReference type="EMBL" id="VHLG01000008">
    <property type="protein sequence ID" value="TPW29685.1"/>
    <property type="molecule type" value="Genomic_DNA"/>
</dbReference>
<reference evidence="1 2" key="1">
    <citation type="submission" date="2019-06" db="EMBL/GenBank/DDBJ databases">
        <authorList>
            <person name="Li M."/>
        </authorList>
    </citation>
    <scope>NUCLEOTIDE SEQUENCE [LARGE SCALE GENOMIC DNA]</scope>
    <source>
        <strain evidence="1 2">BGMRC2036</strain>
    </source>
</reference>
<dbReference type="InterPro" id="IPR004174">
    <property type="entry name" value="GpW"/>
</dbReference>
<name>A0A506U9Q9_9HYPH</name>
<keyword evidence="2" id="KW-1185">Reference proteome</keyword>
<dbReference type="GO" id="GO:0019058">
    <property type="term" value="P:viral life cycle"/>
    <property type="evidence" value="ECO:0007669"/>
    <property type="project" value="InterPro"/>
</dbReference>
<accession>A0A506U9Q9</accession>
<dbReference type="Gene3D" id="3.30.1580.10">
    <property type="entry name" value="Head-to-tail joining protein W"/>
    <property type="match status" value="1"/>
</dbReference>
<proteinExistence type="predicted"/>
<dbReference type="InterPro" id="IPR036626">
    <property type="entry name" value="GpW_sf"/>
</dbReference>
<dbReference type="Pfam" id="PF02831">
    <property type="entry name" value="gpW"/>
    <property type="match status" value="1"/>
</dbReference>